<dbReference type="OrthoDB" id="9801223at2"/>
<dbReference type="PRINTS" id="PR00371">
    <property type="entry name" value="FPNCR"/>
</dbReference>
<evidence type="ECO:0000256" key="4">
    <source>
        <dbReference type="ARBA" id="ARBA00022617"/>
    </source>
</evidence>
<dbReference type="InterPro" id="IPR017927">
    <property type="entry name" value="FAD-bd_FR_type"/>
</dbReference>
<keyword evidence="4 15" id="KW-0349">Heme</keyword>
<comment type="similarity">
    <text evidence="2 15">Belongs to the globin family. Two-domain flavohemoproteins subfamily.</text>
</comment>
<dbReference type="STRING" id="237682.SAMN05421676_1215"/>
<evidence type="ECO:0000256" key="2">
    <source>
        <dbReference type="ARBA" id="ARBA00008414"/>
    </source>
</evidence>
<comment type="caution">
    <text evidence="15">Lacks conserved residue(s) required for the propagation of feature annotation.</text>
</comment>
<dbReference type="CDD" id="cd14777">
    <property type="entry name" value="Yhb1-globin-like"/>
    <property type="match status" value="1"/>
</dbReference>
<comment type="domain">
    <text evidence="15">Consists of two distinct domains; an N-terminal heme-containing oxygen-binding domain and a C-terminal reductase domain with binding sites for FAD and NAD(P)H.</text>
</comment>
<dbReference type="SUPFAM" id="SSF63380">
    <property type="entry name" value="Riboflavin synthase domain-like"/>
    <property type="match status" value="1"/>
</dbReference>
<evidence type="ECO:0000256" key="8">
    <source>
        <dbReference type="ARBA" id="ARBA00022827"/>
    </source>
</evidence>
<dbReference type="Gene3D" id="3.40.50.80">
    <property type="entry name" value="Nucleotide-binding domain of ferredoxin-NADP reductase (FNR) module"/>
    <property type="match status" value="1"/>
</dbReference>
<dbReference type="PRINTS" id="PR00406">
    <property type="entry name" value="CYTB5RDTASE"/>
</dbReference>
<keyword evidence="3 15" id="KW-0813">Transport</keyword>
<reference evidence="19" key="1">
    <citation type="submission" date="2016-10" db="EMBL/GenBank/DDBJ databases">
        <authorList>
            <person name="Varghese N."/>
            <person name="Submissions S."/>
        </authorList>
    </citation>
    <scope>NUCLEOTIDE SEQUENCE [LARGE SCALE GENOMIC DNA]</scope>
    <source>
        <strain evidence="19">CGMCC 1.3566</strain>
    </source>
</reference>
<organism evidence="18 19">
    <name type="scientific">Salinibacillus kushneri</name>
    <dbReference type="NCBI Taxonomy" id="237682"/>
    <lineage>
        <taxon>Bacteria</taxon>
        <taxon>Bacillati</taxon>
        <taxon>Bacillota</taxon>
        <taxon>Bacilli</taxon>
        <taxon>Bacillales</taxon>
        <taxon>Bacillaceae</taxon>
        <taxon>Salinibacillus</taxon>
    </lineage>
</organism>
<dbReference type="SUPFAM" id="SSF52343">
    <property type="entry name" value="Ferredoxin reductase-like, C-terminal NADP-linked domain"/>
    <property type="match status" value="1"/>
</dbReference>
<keyword evidence="19" id="KW-1185">Reference proteome</keyword>
<dbReference type="Gene3D" id="1.10.490.10">
    <property type="entry name" value="Globins"/>
    <property type="match status" value="1"/>
</dbReference>
<keyword evidence="5 15" id="KW-0561">Oxygen transport</keyword>
<dbReference type="SUPFAM" id="SSF46458">
    <property type="entry name" value="Globin-like"/>
    <property type="match status" value="1"/>
</dbReference>
<comment type="similarity">
    <text evidence="1 15">In the C-terminal section; belongs to the flavoprotein pyridine nucleotide cytochrome reductase family.</text>
</comment>
<feature type="site" description="Influences the redox potential of the prosthetic heme and FAD groups" evidence="15">
    <location>
        <position position="91"/>
    </location>
</feature>
<feature type="site" description="Involved in heme-bound ligand stabilization and O-O bond activation" evidence="15">
    <location>
        <position position="36"/>
    </location>
</feature>
<keyword evidence="8 15" id="KW-0274">FAD</keyword>
<dbReference type="InterPro" id="IPR001433">
    <property type="entry name" value="OxRdtase_FAD/NAD-bd"/>
</dbReference>
<comment type="catalytic activity">
    <reaction evidence="14 15">
        <text>2 nitric oxide + NADPH + 2 O2 = 2 nitrate + NADP(+) + H(+)</text>
        <dbReference type="Rhea" id="RHEA:19465"/>
        <dbReference type="ChEBI" id="CHEBI:15378"/>
        <dbReference type="ChEBI" id="CHEBI:15379"/>
        <dbReference type="ChEBI" id="CHEBI:16480"/>
        <dbReference type="ChEBI" id="CHEBI:17632"/>
        <dbReference type="ChEBI" id="CHEBI:57783"/>
        <dbReference type="ChEBI" id="CHEBI:58349"/>
        <dbReference type="EC" id="1.14.12.17"/>
    </reaction>
</comment>
<protein>
    <recommendedName>
        <fullName evidence="15">Flavohemoprotein</fullName>
    </recommendedName>
    <alternativeName>
        <fullName evidence="15">Flavohemoglobin</fullName>
    </alternativeName>
    <alternativeName>
        <fullName evidence="15">Hemoglobin-like protein</fullName>
    </alternativeName>
    <alternativeName>
        <fullName evidence="15">Nitric oxide dioxygenase</fullName>
        <shortName evidence="15">NO oxygenase</shortName>
        <shortName evidence="15">NOD</shortName>
        <ecNumber evidence="15">1.14.12.17</ecNumber>
    </alternativeName>
</protein>
<keyword evidence="15" id="KW-0216">Detoxification</keyword>
<evidence type="ECO:0000313" key="18">
    <source>
        <dbReference type="EMBL" id="SEU09805.1"/>
    </source>
</evidence>
<dbReference type="InterPro" id="IPR012292">
    <property type="entry name" value="Globin/Proto"/>
</dbReference>
<evidence type="ECO:0000256" key="6">
    <source>
        <dbReference type="ARBA" id="ARBA00022630"/>
    </source>
</evidence>
<keyword evidence="11 15" id="KW-0408">Iron</keyword>
<evidence type="ECO:0000256" key="1">
    <source>
        <dbReference type="ARBA" id="ARBA00006401"/>
    </source>
</evidence>
<comment type="catalytic activity">
    <reaction evidence="13 15">
        <text>2 nitric oxide + NADH + 2 O2 = 2 nitrate + NAD(+) + H(+)</text>
        <dbReference type="Rhea" id="RHEA:19469"/>
        <dbReference type="ChEBI" id="CHEBI:15378"/>
        <dbReference type="ChEBI" id="CHEBI:15379"/>
        <dbReference type="ChEBI" id="CHEBI:16480"/>
        <dbReference type="ChEBI" id="CHEBI:17632"/>
        <dbReference type="ChEBI" id="CHEBI:57540"/>
        <dbReference type="ChEBI" id="CHEBI:57945"/>
        <dbReference type="EC" id="1.14.12.17"/>
    </reaction>
</comment>
<comment type="cofactor">
    <cofactor evidence="15">
        <name>FAD</name>
        <dbReference type="ChEBI" id="CHEBI:57692"/>
    </cofactor>
    <text evidence="15">Binds 1 FAD per subunit.</text>
</comment>
<sequence length="412" mass="46979">MNTQTASGLDQQTRDIVKSTVPILEERGTDITKRFYERMFENHPELKNIFNQTNQRKGDQSKALANMVYAAALHIDNLEDIIPAVQPVAHKHKSLNIRPEHYPIVGENLLMAIREVLGEEIATDEVLTAWEKAYGEIANVFISVEDKMYKADKDQPGGWTGYRDFKVKRKVKESDVITSFYLEPADNHPFPPFKPGQYITVKADIDGEPYTHRRQYSLSIAPNEGVYRISVKKEEALDENPDGVVSNYLHDHVDEGETISISAPAGDFTLDTEDVRPLILLSGGVGLTPMMSMLESVVEMQPEREVVFIHAARSGKFHAMRDKVREIDTANEQVKSYFVYEKPEETDEGLYDREGYVDYEWLESILPTNDAAFYFCGPKGFMKAVYQHLLKYEVDEEDIHFEIFGPQTVIAK</sequence>
<feature type="binding site" evidence="15">
    <location>
        <begin position="284"/>
        <end position="289"/>
    </location>
    <ligand>
        <name>NADP(+)</name>
        <dbReference type="ChEBI" id="CHEBI:58349"/>
    </ligand>
</feature>
<comment type="cofactor">
    <cofactor evidence="15">
        <name>heme b</name>
        <dbReference type="ChEBI" id="CHEBI:60344"/>
    </cofactor>
    <text evidence="15">Binds 1 heme b (iron(II)-protoporphyrin IX) group per subunit.</text>
</comment>
<dbReference type="Pfam" id="PF00042">
    <property type="entry name" value="Globin"/>
    <property type="match status" value="1"/>
</dbReference>
<feature type="binding site" evidence="15">
    <location>
        <position position="198"/>
    </location>
    <ligand>
        <name>FAD</name>
        <dbReference type="ChEBI" id="CHEBI:57692"/>
    </ligand>
</feature>
<feature type="site" description="Influences the redox potential of the prosthetic heme and FAD groups" evidence="15">
    <location>
        <position position="402"/>
    </location>
</feature>
<evidence type="ECO:0000256" key="13">
    <source>
        <dbReference type="ARBA" id="ARBA00048649"/>
    </source>
</evidence>
<dbReference type="GO" id="GO:0019825">
    <property type="term" value="F:oxygen binding"/>
    <property type="evidence" value="ECO:0007669"/>
    <property type="project" value="InterPro"/>
</dbReference>
<dbReference type="Proteomes" id="UP000199095">
    <property type="component" value="Unassembled WGS sequence"/>
</dbReference>
<dbReference type="InterPro" id="IPR001709">
    <property type="entry name" value="Flavoprot_Pyr_Nucl_cyt_Rdtase"/>
</dbReference>
<keyword evidence="6 15" id="KW-0285">Flavoprotein</keyword>
<dbReference type="GO" id="GO:0046210">
    <property type="term" value="P:nitric oxide catabolic process"/>
    <property type="evidence" value="ECO:0007669"/>
    <property type="project" value="TreeGrafter"/>
</dbReference>
<evidence type="ECO:0000256" key="14">
    <source>
        <dbReference type="ARBA" id="ARBA00049433"/>
    </source>
</evidence>
<dbReference type="Pfam" id="PF00970">
    <property type="entry name" value="FAD_binding_6"/>
    <property type="match status" value="1"/>
</dbReference>
<feature type="active site" description="Charge relay system" evidence="15">
    <location>
        <position position="145"/>
    </location>
</feature>
<feature type="domain" description="Globin" evidence="16">
    <location>
        <begin position="8"/>
        <end position="146"/>
    </location>
</feature>
<evidence type="ECO:0000256" key="9">
    <source>
        <dbReference type="ARBA" id="ARBA00022857"/>
    </source>
</evidence>
<dbReference type="GO" id="GO:0005344">
    <property type="term" value="F:oxygen carrier activity"/>
    <property type="evidence" value="ECO:0007669"/>
    <property type="project" value="UniProtKB-UniRule"/>
</dbReference>
<dbReference type="InterPro" id="IPR039261">
    <property type="entry name" value="FNR_nucleotide-bd"/>
</dbReference>
<dbReference type="PANTHER" id="PTHR43396">
    <property type="entry name" value="FLAVOHEMOPROTEIN"/>
    <property type="match status" value="1"/>
</dbReference>
<dbReference type="InterPro" id="IPR000971">
    <property type="entry name" value="Globin"/>
</dbReference>
<evidence type="ECO:0000256" key="10">
    <source>
        <dbReference type="ARBA" id="ARBA00023002"/>
    </source>
</evidence>
<proteinExistence type="inferred from homology"/>
<comment type="function">
    <text evidence="15">Is involved in NO detoxification in an aerobic process, termed nitric oxide dioxygenase (NOD) reaction that utilizes O(2) and NAD(P)H to convert NO to nitrate, which protects the bacterium from various noxious nitrogen compounds. Therefore, plays a central role in the inducible response to nitrosative stress.</text>
</comment>
<evidence type="ECO:0000256" key="11">
    <source>
        <dbReference type="ARBA" id="ARBA00023004"/>
    </source>
</evidence>
<evidence type="ECO:0000256" key="5">
    <source>
        <dbReference type="ARBA" id="ARBA00022621"/>
    </source>
</evidence>
<dbReference type="GO" id="GO:0071949">
    <property type="term" value="F:FAD binding"/>
    <property type="evidence" value="ECO:0007669"/>
    <property type="project" value="InterPro"/>
</dbReference>
<dbReference type="PANTHER" id="PTHR43396:SF3">
    <property type="entry name" value="FLAVOHEMOPROTEIN"/>
    <property type="match status" value="1"/>
</dbReference>
<dbReference type="RefSeq" id="WP_093137855.1">
    <property type="nucleotide sequence ID" value="NZ_FOHJ01000021.1"/>
</dbReference>
<name>A0A1I0JJZ3_9BACI</name>
<dbReference type="GO" id="GO:0046872">
    <property type="term" value="F:metal ion binding"/>
    <property type="evidence" value="ECO:0007669"/>
    <property type="project" value="UniProtKB-KW"/>
</dbReference>
<evidence type="ECO:0000256" key="7">
    <source>
        <dbReference type="ARBA" id="ARBA00022723"/>
    </source>
</evidence>
<keyword evidence="10 15" id="KW-0560">Oxidoreductase</keyword>
<keyword evidence="9 15" id="KW-0521">NADP</keyword>
<dbReference type="GO" id="GO:0009636">
    <property type="term" value="P:response to toxic substance"/>
    <property type="evidence" value="ECO:0007669"/>
    <property type="project" value="UniProtKB-KW"/>
</dbReference>
<dbReference type="EMBL" id="FOHJ01000021">
    <property type="protein sequence ID" value="SEU09805.1"/>
    <property type="molecule type" value="Genomic_DNA"/>
</dbReference>
<evidence type="ECO:0000313" key="19">
    <source>
        <dbReference type="Proteomes" id="UP000199095"/>
    </source>
</evidence>
<feature type="region of interest" description="Reductase" evidence="15">
    <location>
        <begin position="157"/>
        <end position="412"/>
    </location>
</feature>
<dbReference type="FunFam" id="2.40.30.10:FF:000034">
    <property type="entry name" value="Flavohemoprotein"/>
    <property type="match status" value="1"/>
</dbReference>
<dbReference type="HAMAP" id="MF_01252">
    <property type="entry name" value="Hmp"/>
    <property type="match status" value="1"/>
</dbReference>
<dbReference type="PROSITE" id="PS51384">
    <property type="entry name" value="FAD_FR"/>
    <property type="match status" value="1"/>
</dbReference>
<dbReference type="Gene3D" id="2.40.30.10">
    <property type="entry name" value="Translation factors"/>
    <property type="match status" value="1"/>
</dbReference>
<evidence type="ECO:0000259" key="16">
    <source>
        <dbReference type="PROSITE" id="PS01033"/>
    </source>
</evidence>
<dbReference type="InterPro" id="IPR023950">
    <property type="entry name" value="Hmp"/>
</dbReference>
<dbReference type="InterPro" id="IPR009050">
    <property type="entry name" value="Globin-like_sf"/>
</dbReference>
<dbReference type="InterPro" id="IPR017938">
    <property type="entry name" value="Riboflavin_synthase-like_b-brl"/>
</dbReference>
<keyword evidence="12 15" id="KW-0520">NAD</keyword>
<dbReference type="FunFam" id="1.10.490.10:FF:000003">
    <property type="entry name" value="Flavohemoprotein"/>
    <property type="match status" value="1"/>
</dbReference>
<gene>
    <name evidence="15" type="primary">hmp</name>
    <name evidence="18" type="ORF">SAMN05421676_1215</name>
</gene>
<dbReference type="CDD" id="cd06184">
    <property type="entry name" value="flavohem_like_fad_nad_binding"/>
    <property type="match status" value="1"/>
</dbReference>
<feature type="active site" description="Charge relay system" evidence="15">
    <location>
        <position position="102"/>
    </location>
</feature>
<evidence type="ECO:0000259" key="17">
    <source>
        <dbReference type="PROSITE" id="PS51384"/>
    </source>
</evidence>
<accession>A0A1I0JJZ3</accession>
<dbReference type="GO" id="GO:0020037">
    <property type="term" value="F:heme binding"/>
    <property type="evidence" value="ECO:0007669"/>
    <property type="project" value="InterPro"/>
</dbReference>
<evidence type="ECO:0000256" key="12">
    <source>
        <dbReference type="ARBA" id="ARBA00023027"/>
    </source>
</evidence>
<dbReference type="GO" id="GO:0008941">
    <property type="term" value="F:nitric oxide dioxygenase NAD(P)H activity"/>
    <property type="evidence" value="ECO:0007669"/>
    <property type="project" value="UniProtKB-UniRule"/>
</dbReference>
<dbReference type="EC" id="1.14.12.17" evidence="15"/>
<feature type="binding site" description="proximal binding residue" evidence="15">
    <location>
        <position position="92"/>
    </location>
    <ligand>
        <name>heme b</name>
        <dbReference type="ChEBI" id="CHEBI:60344"/>
    </ligand>
    <ligandPart>
        <name>Fe</name>
        <dbReference type="ChEBI" id="CHEBI:18248"/>
    </ligandPart>
</feature>
<evidence type="ECO:0000256" key="15">
    <source>
        <dbReference type="HAMAP-Rule" id="MF_01252"/>
    </source>
</evidence>
<dbReference type="Pfam" id="PF00175">
    <property type="entry name" value="NAD_binding_1"/>
    <property type="match status" value="1"/>
</dbReference>
<feature type="binding site" evidence="15">
    <location>
        <begin position="214"/>
        <end position="217"/>
    </location>
    <ligand>
        <name>FAD</name>
        <dbReference type="ChEBI" id="CHEBI:57692"/>
    </ligand>
</feature>
<keyword evidence="7 15" id="KW-0479">Metal-binding</keyword>
<dbReference type="AlphaFoldDB" id="A0A1I0JJZ3"/>
<keyword evidence="18" id="KW-0223">Dioxygenase</keyword>
<dbReference type="PROSITE" id="PS01033">
    <property type="entry name" value="GLOBIN"/>
    <property type="match status" value="1"/>
</dbReference>
<dbReference type="GO" id="GO:0071500">
    <property type="term" value="P:cellular response to nitrosative stress"/>
    <property type="evidence" value="ECO:0007669"/>
    <property type="project" value="TreeGrafter"/>
</dbReference>
<dbReference type="FunFam" id="3.40.50.80:FF:000010">
    <property type="entry name" value="Flavohemoprotein"/>
    <property type="match status" value="1"/>
</dbReference>
<feature type="domain" description="FAD-binding FR-type" evidence="17">
    <location>
        <begin position="160"/>
        <end position="271"/>
    </location>
</feature>
<dbReference type="NCBIfam" id="NF009805">
    <property type="entry name" value="PRK13289.1"/>
    <property type="match status" value="1"/>
</dbReference>
<dbReference type="InterPro" id="IPR008333">
    <property type="entry name" value="Cbr1-like_FAD-bd_dom"/>
</dbReference>
<evidence type="ECO:0000256" key="3">
    <source>
        <dbReference type="ARBA" id="ARBA00022448"/>
    </source>
</evidence>